<evidence type="ECO:0000313" key="3">
    <source>
        <dbReference type="Proteomes" id="UP001596050"/>
    </source>
</evidence>
<evidence type="ECO:0000313" key="2">
    <source>
        <dbReference type="EMBL" id="MFC5458340.1"/>
    </source>
</evidence>
<accession>A0ABW0KY59</accession>
<keyword evidence="3" id="KW-1185">Reference proteome</keyword>
<feature type="transmembrane region" description="Helical" evidence="1">
    <location>
        <begin position="193"/>
        <end position="212"/>
    </location>
</feature>
<protein>
    <recommendedName>
        <fullName evidence="4">DUF4234 domain-containing protein</fullName>
    </recommendedName>
</protein>
<dbReference type="RefSeq" id="WP_379779100.1">
    <property type="nucleotide sequence ID" value="NZ_JBHSMU010000003.1"/>
</dbReference>
<reference evidence="3" key="1">
    <citation type="journal article" date="2019" name="Int. J. Syst. Evol. Microbiol.">
        <title>The Global Catalogue of Microorganisms (GCM) 10K type strain sequencing project: providing services to taxonomists for standard genome sequencing and annotation.</title>
        <authorList>
            <consortium name="The Broad Institute Genomics Platform"/>
            <consortium name="The Broad Institute Genome Sequencing Center for Infectious Disease"/>
            <person name="Wu L."/>
            <person name="Ma J."/>
        </authorList>
    </citation>
    <scope>NUCLEOTIDE SEQUENCE [LARGE SCALE GENOMIC DNA]</scope>
    <source>
        <strain evidence="3">KACC 12649</strain>
    </source>
</reference>
<keyword evidence="1" id="KW-1133">Transmembrane helix</keyword>
<proteinExistence type="predicted"/>
<sequence>MTLPAAQRPPASTREYAMTDFHHAATLDEIDAIALEEEPLFYVVSKRKFVLLYLATLGMYGAYWFYKNWARYNKISPHASKAGNGVWPLPRAVFAVFFVHSLFAKIKAYGSVKLEVGAWQDRSHATVLVVLLLLSNGLDRAANKSLGSPTTDILALLILLPLAHQLLQAQEMINISCGDPQGSGNAAFSTANYAWMIAGGLLWCLILLSIVYP</sequence>
<evidence type="ECO:0008006" key="4">
    <source>
        <dbReference type="Google" id="ProtNLM"/>
    </source>
</evidence>
<dbReference type="Proteomes" id="UP001596050">
    <property type="component" value="Unassembled WGS sequence"/>
</dbReference>
<comment type="caution">
    <text evidence="2">The sequence shown here is derived from an EMBL/GenBank/DDBJ whole genome shotgun (WGS) entry which is preliminary data.</text>
</comment>
<name>A0ABW0KY59_9BURK</name>
<feature type="transmembrane region" description="Helical" evidence="1">
    <location>
        <begin position="49"/>
        <end position="66"/>
    </location>
</feature>
<gene>
    <name evidence="2" type="ORF">ACFPN5_00785</name>
</gene>
<keyword evidence="1" id="KW-0472">Membrane</keyword>
<organism evidence="2 3">
    <name type="scientific">Massilia niabensis</name>
    <dbReference type="NCBI Taxonomy" id="544910"/>
    <lineage>
        <taxon>Bacteria</taxon>
        <taxon>Pseudomonadati</taxon>
        <taxon>Pseudomonadota</taxon>
        <taxon>Betaproteobacteria</taxon>
        <taxon>Burkholderiales</taxon>
        <taxon>Oxalobacteraceae</taxon>
        <taxon>Telluria group</taxon>
        <taxon>Massilia</taxon>
    </lineage>
</organism>
<dbReference type="EMBL" id="JBHSMU010000003">
    <property type="protein sequence ID" value="MFC5458340.1"/>
    <property type="molecule type" value="Genomic_DNA"/>
</dbReference>
<feature type="transmembrane region" description="Helical" evidence="1">
    <location>
        <begin position="86"/>
        <end position="104"/>
    </location>
</feature>
<keyword evidence="1" id="KW-0812">Transmembrane</keyword>
<evidence type="ECO:0000256" key="1">
    <source>
        <dbReference type="SAM" id="Phobius"/>
    </source>
</evidence>